<name>X6MKN3_RETFI</name>
<feature type="repeat" description="WD" evidence="3">
    <location>
        <begin position="349"/>
        <end position="390"/>
    </location>
</feature>
<dbReference type="InterPro" id="IPR001680">
    <property type="entry name" value="WD40_rpt"/>
</dbReference>
<feature type="repeat" description="WD" evidence="3">
    <location>
        <begin position="292"/>
        <end position="324"/>
    </location>
</feature>
<protein>
    <recommendedName>
        <fullName evidence="5">Anaphase-promoting complex subunit 4-like WD40 domain-containing protein</fullName>
    </recommendedName>
</protein>
<dbReference type="PANTHER" id="PTHR19879:SF9">
    <property type="entry name" value="TRANSCRIPTION INITIATION FACTOR TFIID SUBUNIT 5"/>
    <property type="match status" value="1"/>
</dbReference>
<keyword evidence="7" id="KW-1185">Reference proteome</keyword>
<gene>
    <name evidence="6" type="ORF">RFI_22984</name>
</gene>
<dbReference type="InterPro" id="IPR020472">
    <property type="entry name" value="WD40_PAC1"/>
</dbReference>
<dbReference type="OrthoDB" id="340259at2759"/>
<feature type="repeat" description="WD" evidence="3">
    <location>
        <begin position="397"/>
        <end position="422"/>
    </location>
</feature>
<dbReference type="SUPFAM" id="SSF50978">
    <property type="entry name" value="WD40 repeat-like"/>
    <property type="match status" value="1"/>
</dbReference>
<dbReference type="Pfam" id="PF00400">
    <property type="entry name" value="WD40"/>
    <property type="match status" value="4"/>
</dbReference>
<dbReference type="AlphaFoldDB" id="X6MKN3"/>
<evidence type="ECO:0000256" key="1">
    <source>
        <dbReference type="ARBA" id="ARBA00022574"/>
    </source>
</evidence>
<dbReference type="InterPro" id="IPR024977">
    <property type="entry name" value="Apc4-like_WD40_dom"/>
</dbReference>
<evidence type="ECO:0000259" key="5">
    <source>
        <dbReference type="Pfam" id="PF12894"/>
    </source>
</evidence>
<proteinExistence type="predicted"/>
<dbReference type="PROSITE" id="PS00678">
    <property type="entry name" value="WD_REPEATS_1"/>
    <property type="match status" value="2"/>
</dbReference>
<comment type="caution">
    <text evidence="6">The sequence shown here is derived from an EMBL/GenBank/DDBJ whole genome shotgun (WGS) entry which is preliminary data.</text>
</comment>
<evidence type="ECO:0000256" key="3">
    <source>
        <dbReference type="PROSITE-ProRule" id="PRU00221"/>
    </source>
</evidence>
<evidence type="ECO:0000256" key="2">
    <source>
        <dbReference type="ARBA" id="ARBA00022737"/>
    </source>
</evidence>
<evidence type="ECO:0000313" key="6">
    <source>
        <dbReference type="EMBL" id="ETO14384.1"/>
    </source>
</evidence>
<feature type="repeat" description="WD" evidence="3">
    <location>
        <begin position="162"/>
        <end position="203"/>
    </location>
</feature>
<keyword evidence="2" id="KW-0677">Repeat</keyword>
<keyword evidence="1 3" id="KW-0853">WD repeat</keyword>
<reference evidence="6 7" key="1">
    <citation type="journal article" date="2013" name="Curr. Biol.">
        <title>The Genome of the Foraminiferan Reticulomyxa filosa.</title>
        <authorList>
            <person name="Glockner G."/>
            <person name="Hulsmann N."/>
            <person name="Schleicher M."/>
            <person name="Noegel A.A."/>
            <person name="Eichinger L."/>
            <person name="Gallinger C."/>
            <person name="Pawlowski J."/>
            <person name="Sierra R."/>
            <person name="Euteneuer U."/>
            <person name="Pillet L."/>
            <person name="Moustafa A."/>
            <person name="Platzer M."/>
            <person name="Groth M."/>
            <person name="Szafranski K."/>
            <person name="Schliwa M."/>
        </authorList>
    </citation>
    <scope>NUCLEOTIDE SEQUENCE [LARGE SCALE GENOMIC DNA]</scope>
</reference>
<feature type="region of interest" description="Disordered" evidence="4">
    <location>
        <begin position="15"/>
        <end position="43"/>
    </location>
</feature>
<evidence type="ECO:0000256" key="4">
    <source>
        <dbReference type="SAM" id="MobiDB-lite"/>
    </source>
</evidence>
<feature type="compositionally biased region" description="Basic residues" evidence="4">
    <location>
        <begin position="15"/>
        <end position="30"/>
    </location>
</feature>
<accession>X6MKN3</accession>
<dbReference type="PANTHER" id="PTHR19879">
    <property type="entry name" value="TRANSCRIPTION INITIATION FACTOR TFIID"/>
    <property type="match status" value="1"/>
</dbReference>
<dbReference type="PROSITE" id="PS50294">
    <property type="entry name" value="WD_REPEATS_REGION"/>
    <property type="match status" value="3"/>
</dbReference>
<dbReference type="InterPro" id="IPR015943">
    <property type="entry name" value="WD40/YVTN_repeat-like_dom_sf"/>
</dbReference>
<dbReference type="Proteomes" id="UP000023152">
    <property type="component" value="Unassembled WGS sequence"/>
</dbReference>
<dbReference type="InterPro" id="IPR036322">
    <property type="entry name" value="WD40_repeat_dom_sf"/>
</dbReference>
<dbReference type="PROSITE" id="PS50082">
    <property type="entry name" value="WD_REPEATS_2"/>
    <property type="match status" value="4"/>
</dbReference>
<dbReference type="EMBL" id="ASPP01020063">
    <property type="protein sequence ID" value="ETO14384.1"/>
    <property type="molecule type" value="Genomic_DNA"/>
</dbReference>
<evidence type="ECO:0000313" key="7">
    <source>
        <dbReference type="Proteomes" id="UP000023152"/>
    </source>
</evidence>
<dbReference type="SMART" id="SM00320">
    <property type="entry name" value="WD40"/>
    <property type="match status" value="6"/>
</dbReference>
<sequence length="422" mass="48780">MANRRREIDIKKLKHDARKRRHRRSHHRNDNKRGGYVNQFESERSETVDKNVPLCQIMSNPNLVNKNVNSSDEEYGYCRYNNYPRTLYHNNSNHIRFKESDCEDPQKLFYSIIIKKNKQRKEEICLILENWIRYSSIRRGWIIEFNEIITKYAKFFTLLKILYGHHGIVKSVRFSADGHKIASASDDHTVRVWDVKSGIPMQIFKGRYPILMAEFSPNGHIVAAVSDDGIQIWDMKLKRNVKNFAKSSSACNISFSPNGKYIASCSTYMIEIWDVNSKQQGKKLKDFPTGPAVHFSPNGEMIAGLYDDTIIGIWDVKSGTMSKEFIGHSDNVTCVKFSPDEAEKEIQILEGHSDIVNEVKYFPDGQIIISCSDDKTIRLWDVKSGQEIQRLEGHLQMTRIDISSDSSVIVSCSNDRTIQLWR</sequence>
<organism evidence="6 7">
    <name type="scientific">Reticulomyxa filosa</name>
    <dbReference type="NCBI Taxonomy" id="46433"/>
    <lineage>
        <taxon>Eukaryota</taxon>
        <taxon>Sar</taxon>
        <taxon>Rhizaria</taxon>
        <taxon>Retaria</taxon>
        <taxon>Foraminifera</taxon>
        <taxon>Monothalamids</taxon>
        <taxon>Reticulomyxidae</taxon>
        <taxon>Reticulomyxa</taxon>
    </lineage>
</organism>
<dbReference type="Pfam" id="PF12894">
    <property type="entry name" value="ANAPC4_WD40"/>
    <property type="match status" value="1"/>
</dbReference>
<dbReference type="Gene3D" id="2.130.10.10">
    <property type="entry name" value="YVTN repeat-like/Quinoprotein amine dehydrogenase"/>
    <property type="match status" value="3"/>
</dbReference>
<dbReference type="InterPro" id="IPR019775">
    <property type="entry name" value="WD40_repeat_CS"/>
</dbReference>
<feature type="domain" description="Anaphase-promoting complex subunit 4-like WD40" evidence="5">
    <location>
        <begin position="272"/>
        <end position="338"/>
    </location>
</feature>
<dbReference type="CDD" id="cd00200">
    <property type="entry name" value="WD40"/>
    <property type="match status" value="1"/>
</dbReference>
<dbReference type="PRINTS" id="PR00320">
    <property type="entry name" value="GPROTEINBRPT"/>
</dbReference>